<feature type="transmembrane region" description="Helical" evidence="6">
    <location>
        <begin position="144"/>
        <end position="169"/>
    </location>
</feature>
<keyword evidence="5 6" id="KW-0472">Membrane</keyword>
<proteinExistence type="predicted"/>
<dbReference type="PROSITE" id="PS50156">
    <property type="entry name" value="SSD"/>
    <property type="match status" value="1"/>
</dbReference>
<feature type="transmembrane region" description="Helical" evidence="6">
    <location>
        <begin position="117"/>
        <end position="137"/>
    </location>
</feature>
<dbReference type="PANTHER" id="PTHR30250:SF26">
    <property type="entry name" value="PSMA PROTEIN"/>
    <property type="match status" value="1"/>
</dbReference>
<sequence length="487" mass="51779">MSLNKVIRSSLWLYVSGLVGNFLGFVYWLVATRFVGAAVIGDGAAVVGIVSVMSSIFGLGISSGLTRMIGMALGRGDRDKVSVHLFSSLSLSILLSAVAAVLVYLLGGFFSIPDFEVPYVTVLILLSSSLPVLQAYYNASLRTSVIALSAMGASILRLAIGILLLYLGWSFAGVMAAYIVSSAVQNLGMYLALRGEVRLSAPSSKSAAEAVRTGLPSWIPSLVATAGSWFGVLGVYGISGNLEAGTYYVAFVIASIVFSLPLSLLGLMFPVLSGMEDGRKRATYRAILLTSAIVAPLAAAVIAYPSVPLSLLGPEFVGSSTALQILLLAAFVSPIPSGFSSLIYAYGRYRDVTILGFAYNLPRLILYPLMVSAWGENGAALSYVLGFFVATAAVYFMAKPIGYSVGWRSSLLVSLIPIAAAVPAWLLQFPWYIGGPLVLAISAICYARLGIVKKSDLAEISSAFVSKRRMEQFQPYIRYLLEVLYGE</sequence>
<dbReference type="EMBL" id="RXGA01000003">
    <property type="protein sequence ID" value="RWX73479.1"/>
    <property type="molecule type" value="Genomic_DNA"/>
</dbReference>
<evidence type="ECO:0000256" key="3">
    <source>
        <dbReference type="ARBA" id="ARBA00022692"/>
    </source>
</evidence>
<keyword evidence="2" id="KW-1003">Cell membrane</keyword>
<evidence type="ECO:0000256" key="1">
    <source>
        <dbReference type="ARBA" id="ARBA00004651"/>
    </source>
</evidence>
<evidence type="ECO:0000313" key="8">
    <source>
        <dbReference type="EMBL" id="RWX73479.1"/>
    </source>
</evidence>
<dbReference type="Pfam" id="PF01943">
    <property type="entry name" value="Polysacc_synt"/>
    <property type="match status" value="1"/>
</dbReference>
<keyword evidence="3 6" id="KW-0812">Transmembrane</keyword>
<keyword evidence="4 6" id="KW-1133">Transmembrane helix</keyword>
<feature type="domain" description="SSD" evidence="7">
    <location>
        <begin position="1"/>
        <end position="148"/>
    </location>
</feature>
<name>A0A444L7D6_METS7</name>
<feature type="transmembrane region" description="Helical" evidence="6">
    <location>
        <begin position="380"/>
        <end position="398"/>
    </location>
</feature>
<feature type="transmembrane region" description="Helical" evidence="6">
    <location>
        <begin position="325"/>
        <end position="347"/>
    </location>
</feature>
<dbReference type="PANTHER" id="PTHR30250">
    <property type="entry name" value="PST FAMILY PREDICTED COLANIC ACID TRANSPORTER"/>
    <property type="match status" value="1"/>
</dbReference>
<gene>
    <name evidence="8" type="ORF">Metus_1453</name>
</gene>
<feature type="transmembrane region" description="Helical" evidence="6">
    <location>
        <begin position="83"/>
        <end position="105"/>
    </location>
</feature>
<evidence type="ECO:0000256" key="4">
    <source>
        <dbReference type="ARBA" id="ARBA00022989"/>
    </source>
</evidence>
<dbReference type="InterPro" id="IPR002797">
    <property type="entry name" value="Polysacc_synth"/>
</dbReference>
<reference evidence="8 9" key="1">
    <citation type="submission" date="2018-12" db="EMBL/GenBank/DDBJ databases">
        <title>The complete genome of the methanogenic archaea of the candidate phylum Verstraetearchaeota, obtained from the metagenome of underground thermal water.</title>
        <authorList>
            <person name="Kadnikov V.V."/>
            <person name="Mardanov A.V."/>
            <person name="Beletsky A.V."/>
            <person name="Karnachuk O.V."/>
            <person name="Ravin N.V."/>
        </authorList>
    </citation>
    <scope>NUCLEOTIDE SEQUENCE [LARGE SCALE GENOMIC DNA]</scope>
    <source>
        <strain evidence="8">Ch88</strain>
    </source>
</reference>
<evidence type="ECO:0000256" key="5">
    <source>
        <dbReference type="ARBA" id="ARBA00023136"/>
    </source>
</evidence>
<dbReference type="InterPro" id="IPR050833">
    <property type="entry name" value="Poly_Biosynth_Transport"/>
</dbReference>
<evidence type="ECO:0000313" key="9">
    <source>
        <dbReference type="Proteomes" id="UP000288215"/>
    </source>
</evidence>
<feature type="transmembrane region" description="Helical" evidence="6">
    <location>
        <begin position="43"/>
        <end position="62"/>
    </location>
</feature>
<dbReference type="Proteomes" id="UP000288215">
    <property type="component" value="Unassembled WGS sequence"/>
</dbReference>
<feature type="transmembrane region" description="Helical" evidence="6">
    <location>
        <begin position="12"/>
        <end position="31"/>
    </location>
</feature>
<protein>
    <recommendedName>
        <fullName evidence="7">SSD domain-containing protein</fullName>
    </recommendedName>
</protein>
<organism evidence="8 9">
    <name type="scientific">Methanosuratincola subterraneus</name>
    <dbReference type="NCBI Taxonomy" id="2593994"/>
    <lineage>
        <taxon>Archaea</taxon>
        <taxon>Thermoproteota</taxon>
        <taxon>Methanosuratincolia</taxon>
        <taxon>Candidatus Methanomethylicales</taxon>
        <taxon>Candidatus Methanomethylicaceae</taxon>
        <taxon>Candidatus Methanosuratincola (ex Vanwonterghem et al. 2016)</taxon>
    </lineage>
</organism>
<dbReference type="InterPro" id="IPR000731">
    <property type="entry name" value="SSD"/>
</dbReference>
<feature type="transmembrane region" description="Helical" evidence="6">
    <location>
        <begin position="248"/>
        <end position="272"/>
    </location>
</feature>
<evidence type="ECO:0000256" key="2">
    <source>
        <dbReference type="ARBA" id="ARBA00022475"/>
    </source>
</evidence>
<feature type="transmembrane region" description="Helical" evidence="6">
    <location>
        <begin position="405"/>
        <end position="425"/>
    </location>
</feature>
<dbReference type="GO" id="GO:0005886">
    <property type="term" value="C:plasma membrane"/>
    <property type="evidence" value="ECO:0007669"/>
    <property type="project" value="UniProtKB-SubCell"/>
</dbReference>
<feature type="transmembrane region" description="Helical" evidence="6">
    <location>
        <begin position="431"/>
        <end position="451"/>
    </location>
</feature>
<feature type="transmembrane region" description="Helical" evidence="6">
    <location>
        <begin position="175"/>
        <end position="193"/>
    </location>
</feature>
<feature type="transmembrane region" description="Helical" evidence="6">
    <location>
        <begin position="214"/>
        <end position="236"/>
    </location>
</feature>
<comment type="caution">
    <text evidence="8">The sequence shown here is derived from an EMBL/GenBank/DDBJ whole genome shotgun (WGS) entry which is preliminary data.</text>
</comment>
<evidence type="ECO:0000259" key="7">
    <source>
        <dbReference type="PROSITE" id="PS50156"/>
    </source>
</evidence>
<dbReference type="AlphaFoldDB" id="A0A444L7D6"/>
<comment type="subcellular location">
    <subcellularLocation>
        <location evidence="1">Cell membrane</location>
        <topology evidence="1">Multi-pass membrane protein</topology>
    </subcellularLocation>
</comment>
<feature type="transmembrane region" description="Helical" evidence="6">
    <location>
        <begin position="354"/>
        <end position="374"/>
    </location>
</feature>
<accession>A0A444L7D6</accession>
<evidence type="ECO:0000256" key="6">
    <source>
        <dbReference type="SAM" id="Phobius"/>
    </source>
</evidence>
<feature type="transmembrane region" description="Helical" evidence="6">
    <location>
        <begin position="284"/>
        <end position="305"/>
    </location>
</feature>